<proteinExistence type="inferred from homology"/>
<sequence>MGTAPSTGVRNQDITRVTLAVLFIGGLLVSSIWIMLPFLAAIIWALTLVIATWPLMIWVQRHTGNRRGVAVFVMTVVLLLVLIVPFLLAISLIMDNMDRITDNIQTALALKLPQPPIWLNEIPLVGERLHDSWERLGRLGVNELGPRLQPYAGSFAHWFAAAAGSLGGMVLEFLLTTAIAAIMYAKGEQGAATAVRFGHRLGGDRGEMAVRLAGRAIRGVALGVVVTAVAQTAVSAIGLLVVGIPLAGVLTALVFVLCLMQIGPALVLAPAVFWMYYSGDTLWATVLLLFAIIAGTMDGFLRPFLIRKGADLPLLLIFAGVIGGLISFGILGIFVGPTLLAVAYTLLDAWMAEDEGIVAVSVQNEAHIPPKILDDVI</sequence>
<evidence type="ECO:0000313" key="9">
    <source>
        <dbReference type="EMBL" id="NTS33275.1"/>
    </source>
</evidence>
<evidence type="ECO:0000256" key="5">
    <source>
        <dbReference type="ARBA" id="ARBA00022692"/>
    </source>
</evidence>
<dbReference type="GO" id="GO:0005886">
    <property type="term" value="C:plasma membrane"/>
    <property type="evidence" value="ECO:0007669"/>
    <property type="project" value="UniProtKB-SubCell"/>
</dbReference>
<protein>
    <submittedName>
        <fullName evidence="9">AI-2E family transporter YdiK</fullName>
    </submittedName>
</protein>
<comment type="caution">
    <text evidence="9">The sequence shown here is derived from an EMBL/GenBank/DDBJ whole genome shotgun (WGS) entry which is preliminary data.</text>
</comment>
<keyword evidence="7 8" id="KW-0472">Membrane</keyword>
<feature type="transmembrane region" description="Helical" evidence="8">
    <location>
        <begin position="71"/>
        <end position="94"/>
    </location>
</feature>
<comment type="similarity">
    <text evidence="2">Belongs to the autoinducer-2 exporter (AI-2E) (TC 2.A.86) family.</text>
</comment>
<evidence type="ECO:0000256" key="8">
    <source>
        <dbReference type="SAM" id="Phobius"/>
    </source>
</evidence>
<accession>A0A849VTH8</accession>
<evidence type="ECO:0000313" key="10">
    <source>
        <dbReference type="Proteomes" id="UP000550508"/>
    </source>
</evidence>
<evidence type="ECO:0000256" key="4">
    <source>
        <dbReference type="ARBA" id="ARBA00022475"/>
    </source>
</evidence>
<evidence type="ECO:0000256" key="2">
    <source>
        <dbReference type="ARBA" id="ARBA00009773"/>
    </source>
</evidence>
<gene>
    <name evidence="9" type="primary">ydiK</name>
    <name evidence="9" type="ORF">HQ945_18645</name>
</gene>
<feature type="transmembrane region" description="Helical" evidence="8">
    <location>
        <begin position="314"/>
        <end position="347"/>
    </location>
</feature>
<evidence type="ECO:0000256" key="1">
    <source>
        <dbReference type="ARBA" id="ARBA00004651"/>
    </source>
</evidence>
<feature type="transmembrane region" description="Helical" evidence="8">
    <location>
        <begin position="250"/>
        <end position="275"/>
    </location>
</feature>
<keyword evidence="5 8" id="KW-0812">Transmembrane</keyword>
<keyword evidence="6 8" id="KW-1133">Transmembrane helix</keyword>
<dbReference type="PANTHER" id="PTHR21716:SF67">
    <property type="entry name" value="TRANSPORT PROTEIN YDIK-RELATED"/>
    <property type="match status" value="1"/>
</dbReference>
<dbReference type="EMBL" id="JABUMX010000005">
    <property type="protein sequence ID" value="NTS33275.1"/>
    <property type="molecule type" value="Genomic_DNA"/>
</dbReference>
<evidence type="ECO:0000256" key="3">
    <source>
        <dbReference type="ARBA" id="ARBA00022448"/>
    </source>
</evidence>
<reference evidence="9 10" key="1">
    <citation type="submission" date="2020-05" db="EMBL/GenBank/DDBJ databases">
        <authorList>
            <person name="Kim M.K."/>
        </authorList>
    </citation>
    <scope>NUCLEOTIDE SEQUENCE [LARGE SCALE GENOMIC DNA]</scope>
    <source>
        <strain evidence="9 10">BT25</strain>
    </source>
</reference>
<feature type="transmembrane region" description="Helical" evidence="8">
    <location>
        <begin position="42"/>
        <end position="59"/>
    </location>
</feature>
<evidence type="ECO:0000256" key="7">
    <source>
        <dbReference type="ARBA" id="ARBA00023136"/>
    </source>
</evidence>
<dbReference type="PANTHER" id="PTHR21716">
    <property type="entry name" value="TRANSMEMBRANE PROTEIN"/>
    <property type="match status" value="1"/>
</dbReference>
<dbReference type="RefSeq" id="WP_174208392.1">
    <property type="nucleotide sequence ID" value="NZ_JABUMX010000005.1"/>
</dbReference>
<organism evidence="9 10">
    <name type="scientific">Phyllobacterium pellucidum</name>
    <dbReference type="NCBI Taxonomy" id="2740464"/>
    <lineage>
        <taxon>Bacteria</taxon>
        <taxon>Pseudomonadati</taxon>
        <taxon>Pseudomonadota</taxon>
        <taxon>Alphaproteobacteria</taxon>
        <taxon>Hyphomicrobiales</taxon>
        <taxon>Phyllobacteriaceae</taxon>
        <taxon>Phyllobacterium</taxon>
    </lineage>
</organism>
<keyword evidence="4" id="KW-1003">Cell membrane</keyword>
<dbReference type="AlphaFoldDB" id="A0A849VTH8"/>
<feature type="transmembrane region" description="Helical" evidence="8">
    <location>
        <begin position="282"/>
        <end position="302"/>
    </location>
</feature>
<feature type="transmembrane region" description="Helical" evidence="8">
    <location>
        <begin position="220"/>
        <end position="244"/>
    </location>
</feature>
<keyword evidence="10" id="KW-1185">Reference proteome</keyword>
<evidence type="ECO:0000256" key="6">
    <source>
        <dbReference type="ARBA" id="ARBA00022989"/>
    </source>
</evidence>
<dbReference type="InterPro" id="IPR002549">
    <property type="entry name" value="AI-2E-like"/>
</dbReference>
<feature type="transmembrane region" description="Helical" evidence="8">
    <location>
        <begin position="17"/>
        <end position="36"/>
    </location>
</feature>
<dbReference type="Proteomes" id="UP000550508">
    <property type="component" value="Unassembled WGS sequence"/>
</dbReference>
<dbReference type="NCBIfam" id="NF008216">
    <property type="entry name" value="PRK10983.1"/>
    <property type="match status" value="1"/>
</dbReference>
<keyword evidence="3" id="KW-0813">Transport</keyword>
<name>A0A849VTH8_9HYPH</name>
<comment type="subcellular location">
    <subcellularLocation>
        <location evidence="1">Cell membrane</location>
        <topology evidence="1">Multi-pass membrane protein</topology>
    </subcellularLocation>
</comment>
<feature type="transmembrane region" description="Helical" evidence="8">
    <location>
        <begin position="155"/>
        <end position="184"/>
    </location>
</feature>
<dbReference type="Pfam" id="PF01594">
    <property type="entry name" value="AI-2E_transport"/>
    <property type="match status" value="1"/>
</dbReference>